<gene>
    <name evidence="2" type="ORF">METZ01_LOCUS12202</name>
</gene>
<organism evidence="2">
    <name type="scientific">marine metagenome</name>
    <dbReference type="NCBI Taxonomy" id="408172"/>
    <lineage>
        <taxon>unclassified sequences</taxon>
        <taxon>metagenomes</taxon>
        <taxon>ecological metagenomes</taxon>
    </lineage>
</organism>
<evidence type="ECO:0000256" key="1">
    <source>
        <dbReference type="SAM" id="MobiDB-lite"/>
    </source>
</evidence>
<feature type="region of interest" description="Disordered" evidence="1">
    <location>
        <begin position="46"/>
        <end position="66"/>
    </location>
</feature>
<proteinExistence type="predicted"/>
<reference evidence="2" key="1">
    <citation type="submission" date="2018-05" db="EMBL/GenBank/DDBJ databases">
        <authorList>
            <person name="Lanie J.A."/>
            <person name="Ng W.-L."/>
            <person name="Kazmierczak K.M."/>
            <person name="Andrzejewski T.M."/>
            <person name="Davidsen T.M."/>
            <person name="Wayne K.J."/>
            <person name="Tettelin H."/>
            <person name="Glass J.I."/>
            <person name="Rusch D."/>
            <person name="Podicherti R."/>
            <person name="Tsui H.-C.T."/>
            <person name="Winkler M.E."/>
        </authorList>
    </citation>
    <scope>NUCLEOTIDE SEQUENCE</scope>
</reference>
<evidence type="ECO:0000313" key="2">
    <source>
        <dbReference type="EMBL" id="SUZ59348.1"/>
    </source>
</evidence>
<accession>A0A381NZN9</accession>
<name>A0A381NZN9_9ZZZZ</name>
<protein>
    <submittedName>
        <fullName evidence="2">Uncharacterized protein</fullName>
    </submittedName>
</protein>
<dbReference type="EMBL" id="UINC01000672">
    <property type="protein sequence ID" value="SUZ59348.1"/>
    <property type="molecule type" value="Genomic_DNA"/>
</dbReference>
<dbReference type="AlphaFoldDB" id="A0A381NZN9"/>
<sequence length="66" mass="7275">MEGSLTTEVWAYLLLTPLPMAFALAPSSQAEQIEVRRVESWREDDVEGVASEVPDPIESGFDVPVL</sequence>